<dbReference type="Pfam" id="PF13614">
    <property type="entry name" value="AAA_31"/>
    <property type="match status" value="1"/>
</dbReference>
<proteinExistence type="predicted"/>
<dbReference type="AlphaFoldDB" id="A0A432MF46"/>
<evidence type="ECO:0000259" key="2">
    <source>
        <dbReference type="Pfam" id="PF13614"/>
    </source>
</evidence>
<feature type="domain" description="AAA" evidence="2">
    <location>
        <begin position="53"/>
        <end position="236"/>
    </location>
</feature>
<dbReference type="PANTHER" id="PTHR13696:SF52">
    <property type="entry name" value="PARA FAMILY PROTEIN CT_582"/>
    <property type="match status" value="1"/>
</dbReference>
<name>A0A432MF46_9BACT</name>
<protein>
    <submittedName>
        <fullName evidence="3">ParA family protein</fullName>
    </submittedName>
</protein>
<reference evidence="3 4" key="2">
    <citation type="submission" date="2019-01" db="EMBL/GenBank/DDBJ databases">
        <title>Tautonia sociabilis, a novel thermotolerant planctomycete of Isosphaeraceae family, isolated from a 4000 m deep subterranean habitat.</title>
        <authorList>
            <person name="Kovaleva O.L."/>
            <person name="Elcheninov A.G."/>
            <person name="Van Heerden E."/>
            <person name="Toshchakov S.V."/>
            <person name="Novikov A."/>
            <person name="Bonch-Osmolovskaya E.A."/>
            <person name="Kublanov I.V."/>
        </authorList>
    </citation>
    <scope>NUCLEOTIDE SEQUENCE [LARGE SCALE GENOMIC DNA]</scope>
    <source>
        <strain evidence="3 4">GM2012</strain>
    </source>
</reference>
<keyword evidence="4" id="KW-1185">Reference proteome</keyword>
<organism evidence="3 4">
    <name type="scientific">Tautonia sociabilis</name>
    <dbReference type="NCBI Taxonomy" id="2080755"/>
    <lineage>
        <taxon>Bacteria</taxon>
        <taxon>Pseudomonadati</taxon>
        <taxon>Planctomycetota</taxon>
        <taxon>Planctomycetia</taxon>
        <taxon>Isosphaerales</taxon>
        <taxon>Isosphaeraceae</taxon>
        <taxon>Tautonia</taxon>
    </lineage>
</organism>
<evidence type="ECO:0000313" key="4">
    <source>
        <dbReference type="Proteomes" id="UP000280296"/>
    </source>
</evidence>
<dbReference type="InterPro" id="IPR027417">
    <property type="entry name" value="P-loop_NTPase"/>
</dbReference>
<dbReference type="Proteomes" id="UP000280296">
    <property type="component" value="Unassembled WGS sequence"/>
</dbReference>
<dbReference type="InterPro" id="IPR050678">
    <property type="entry name" value="DNA_Partitioning_ATPase"/>
</dbReference>
<gene>
    <name evidence="3" type="ORF">TsocGM_20160</name>
</gene>
<dbReference type="CDD" id="cd02042">
    <property type="entry name" value="ParAB_family"/>
    <property type="match status" value="1"/>
</dbReference>
<comment type="caution">
    <text evidence="3">The sequence shown here is derived from an EMBL/GenBank/DDBJ whole genome shotgun (WGS) entry which is preliminary data.</text>
</comment>
<sequence>MRDSRSSWSFSRYRGIALSREQAENRAEIFFGRTGNMDGGDGRSEQIRDRKTHIIAVGNQKGGVGKTTNAVHMAAALGETGRKCLIIDLDMNQGATRHLGVPSNSFLGSYEVLIGEEQPLDVVITNGDEDLELPKNVDLIPASRKLENTEQALHQKSKFIVEQNVLIQPLRSLEGKYDYIFLDTAPNANVPTIAAYKAARWFILAAMPDPLAITGLNDALVDIQDAQQNGNPKLEILGVILSGVDGRRTRLASQLIAYVDRTFRFDDGSPAKFESSISRSVVVHEAQKEGKTLFETHPQHKLCEQYRELAREIETRLGVVPAAQAKRTKAAANTDGEEMAEEAVGNG</sequence>
<reference evidence="3 4" key="1">
    <citation type="submission" date="2018-12" db="EMBL/GenBank/DDBJ databases">
        <authorList>
            <person name="Toschakov S.V."/>
        </authorList>
    </citation>
    <scope>NUCLEOTIDE SEQUENCE [LARGE SCALE GENOMIC DNA]</scope>
    <source>
        <strain evidence="3 4">GM2012</strain>
    </source>
</reference>
<dbReference type="PANTHER" id="PTHR13696">
    <property type="entry name" value="P-LOOP CONTAINING NUCLEOSIDE TRIPHOSPHATE HYDROLASE"/>
    <property type="match status" value="1"/>
</dbReference>
<dbReference type="EMBL" id="RYZH01000048">
    <property type="protein sequence ID" value="RUL84592.1"/>
    <property type="molecule type" value="Genomic_DNA"/>
</dbReference>
<dbReference type="InterPro" id="IPR025669">
    <property type="entry name" value="AAA_dom"/>
</dbReference>
<evidence type="ECO:0000313" key="3">
    <source>
        <dbReference type="EMBL" id="RUL84592.1"/>
    </source>
</evidence>
<evidence type="ECO:0000256" key="1">
    <source>
        <dbReference type="SAM" id="MobiDB-lite"/>
    </source>
</evidence>
<feature type="region of interest" description="Disordered" evidence="1">
    <location>
        <begin position="328"/>
        <end position="347"/>
    </location>
</feature>
<dbReference type="Gene3D" id="3.40.50.300">
    <property type="entry name" value="P-loop containing nucleotide triphosphate hydrolases"/>
    <property type="match status" value="1"/>
</dbReference>
<dbReference type="SUPFAM" id="SSF52540">
    <property type="entry name" value="P-loop containing nucleoside triphosphate hydrolases"/>
    <property type="match status" value="1"/>
</dbReference>
<dbReference type="CDD" id="cd01983">
    <property type="entry name" value="SIMIBI"/>
    <property type="match status" value="1"/>
</dbReference>
<accession>A0A432MF46</accession>